<reference evidence="14" key="2">
    <citation type="submission" date="2014-11" db="EMBL/GenBank/DDBJ databases">
        <title>Draft genome sequence of Hydrogenophaga intermedia S1.</title>
        <authorList>
            <person name="Gan H.M."/>
            <person name="Chew T.H."/>
            <person name="Stolz A."/>
        </authorList>
    </citation>
    <scope>NUCLEOTIDE SEQUENCE [LARGE SCALE GENOMIC DNA]</scope>
    <source>
        <strain evidence="14">S1</strain>
    </source>
</reference>
<dbReference type="Proteomes" id="UP000028878">
    <property type="component" value="Unassembled WGS sequence"/>
</dbReference>
<dbReference type="Gene3D" id="2.40.160.10">
    <property type="entry name" value="Porin"/>
    <property type="match status" value="1"/>
</dbReference>
<evidence type="ECO:0000256" key="7">
    <source>
        <dbReference type="ARBA" id="ARBA00023065"/>
    </source>
</evidence>
<keyword evidence="14" id="KW-1185">Reference proteome</keyword>
<protein>
    <submittedName>
        <fullName evidence="13">Outer membrane protein (Porin)</fullName>
    </submittedName>
</protein>
<dbReference type="GO" id="GO:0034220">
    <property type="term" value="P:monoatomic ion transmembrane transport"/>
    <property type="evidence" value="ECO:0007669"/>
    <property type="project" value="InterPro"/>
</dbReference>
<keyword evidence="7" id="KW-0406">Ion transport</keyword>
<dbReference type="PRINTS" id="PR00184">
    <property type="entry name" value="NEISSPPORIN"/>
</dbReference>
<keyword evidence="4" id="KW-1134">Transmembrane beta strand</keyword>
<evidence type="ECO:0000256" key="9">
    <source>
        <dbReference type="ARBA" id="ARBA00023136"/>
    </source>
</evidence>
<gene>
    <name evidence="13" type="ORF">BN948_00223</name>
</gene>
<evidence type="ECO:0000256" key="1">
    <source>
        <dbReference type="ARBA" id="ARBA00004571"/>
    </source>
</evidence>
<dbReference type="AlphaFoldDB" id="A0A1L1P7X7"/>
<feature type="chain" id="PRO_5009681362" evidence="11">
    <location>
        <begin position="20"/>
        <end position="336"/>
    </location>
</feature>
<dbReference type="GO" id="GO:0009279">
    <property type="term" value="C:cell outer membrane"/>
    <property type="evidence" value="ECO:0007669"/>
    <property type="project" value="UniProtKB-SubCell"/>
</dbReference>
<comment type="subcellular location">
    <subcellularLocation>
        <location evidence="1">Cell outer membrane</location>
        <topology evidence="1">Multi-pass membrane protein</topology>
    </subcellularLocation>
</comment>
<dbReference type="PANTHER" id="PTHR34501">
    <property type="entry name" value="PROTEIN YDDL-RELATED"/>
    <property type="match status" value="1"/>
</dbReference>
<keyword evidence="10" id="KW-0998">Cell outer membrane</keyword>
<dbReference type="PRINTS" id="PR00182">
    <property type="entry name" value="ECOLNEIPORIN"/>
</dbReference>
<evidence type="ECO:0000256" key="4">
    <source>
        <dbReference type="ARBA" id="ARBA00022452"/>
    </source>
</evidence>
<dbReference type="InterPro" id="IPR001702">
    <property type="entry name" value="Porin_Gram-ve"/>
</dbReference>
<evidence type="ECO:0000313" key="14">
    <source>
        <dbReference type="Proteomes" id="UP000028878"/>
    </source>
</evidence>
<dbReference type="InterPro" id="IPR002299">
    <property type="entry name" value="Porin_Neis"/>
</dbReference>
<proteinExistence type="predicted"/>
<dbReference type="InterPro" id="IPR050298">
    <property type="entry name" value="Gram-neg_bact_OMP"/>
</dbReference>
<evidence type="ECO:0000313" key="13">
    <source>
        <dbReference type="EMBL" id="CDN85828.1"/>
    </source>
</evidence>
<dbReference type="RefSeq" id="WP_009517402.1">
    <property type="nucleotide sequence ID" value="NZ_CCAE010000001.1"/>
</dbReference>
<accession>A0A1L1P7X7</accession>
<dbReference type="Pfam" id="PF13609">
    <property type="entry name" value="Porin_4"/>
    <property type="match status" value="1"/>
</dbReference>
<dbReference type="PANTHER" id="PTHR34501:SF9">
    <property type="entry name" value="MAJOR OUTER MEMBRANE PROTEIN P.IA"/>
    <property type="match status" value="1"/>
</dbReference>
<dbReference type="GO" id="GO:0015288">
    <property type="term" value="F:porin activity"/>
    <property type="evidence" value="ECO:0007669"/>
    <property type="project" value="UniProtKB-KW"/>
</dbReference>
<evidence type="ECO:0000256" key="10">
    <source>
        <dbReference type="ARBA" id="ARBA00023237"/>
    </source>
</evidence>
<dbReference type="CDD" id="cd00342">
    <property type="entry name" value="gram_neg_porins"/>
    <property type="match status" value="1"/>
</dbReference>
<dbReference type="InterPro" id="IPR023614">
    <property type="entry name" value="Porin_dom_sf"/>
</dbReference>
<keyword evidence="6 11" id="KW-0732">Signal</keyword>
<feature type="domain" description="Porin" evidence="12">
    <location>
        <begin position="13"/>
        <end position="309"/>
    </location>
</feature>
<evidence type="ECO:0000256" key="3">
    <source>
        <dbReference type="ARBA" id="ARBA00022448"/>
    </source>
</evidence>
<organism evidence="13 14">
    <name type="scientific">Hydrogenophaga intermedia</name>
    <dbReference type="NCBI Taxonomy" id="65786"/>
    <lineage>
        <taxon>Bacteria</taxon>
        <taxon>Pseudomonadati</taxon>
        <taxon>Pseudomonadota</taxon>
        <taxon>Betaproteobacteria</taxon>
        <taxon>Burkholderiales</taxon>
        <taxon>Comamonadaceae</taxon>
        <taxon>Hydrogenophaga</taxon>
    </lineage>
</organism>
<dbReference type="GO" id="GO:0046930">
    <property type="term" value="C:pore complex"/>
    <property type="evidence" value="ECO:0007669"/>
    <property type="project" value="UniProtKB-KW"/>
</dbReference>
<feature type="signal peptide" evidence="11">
    <location>
        <begin position="1"/>
        <end position="19"/>
    </location>
</feature>
<keyword evidence="5" id="KW-0812">Transmembrane</keyword>
<keyword evidence="3" id="KW-0813">Transport</keyword>
<dbReference type="SUPFAM" id="SSF56935">
    <property type="entry name" value="Porins"/>
    <property type="match status" value="1"/>
</dbReference>
<keyword evidence="9" id="KW-0472">Membrane</keyword>
<evidence type="ECO:0000256" key="11">
    <source>
        <dbReference type="SAM" id="SignalP"/>
    </source>
</evidence>
<evidence type="ECO:0000256" key="8">
    <source>
        <dbReference type="ARBA" id="ARBA00023114"/>
    </source>
</evidence>
<reference evidence="14" key="1">
    <citation type="submission" date="2014-02" db="EMBL/GenBank/DDBJ databases">
        <authorList>
            <person name="Gan H."/>
        </authorList>
    </citation>
    <scope>NUCLEOTIDE SEQUENCE [LARGE SCALE GENOMIC DNA]</scope>
    <source>
        <strain evidence="14">S1</strain>
    </source>
</reference>
<keyword evidence="8" id="KW-0626">Porin</keyword>
<name>A0A1L1P7X7_HYDIT</name>
<evidence type="ECO:0000256" key="2">
    <source>
        <dbReference type="ARBA" id="ARBA00011233"/>
    </source>
</evidence>
<dbReference type="EMBL" id="CCAE010000001">
    <property type="protein sequence ID" value="CDN85828.1"/>
    <property type="molecule type" value="Genomic_DNA"/>
</dbReference>
<sequence precursor="true">MKKHLLMLALLPTFSAVQAQSYVMLYGVADMALERVEGATTTTRMASGQQFASRIGFRGVEDLGGGLNAQFVIEGGLDLDRGTLAEDGRAFGRQSFVGLSGRFGGVRLGRQYTPMNDVANIVGTKPYDVLSVVPTIGNGDQRRADNAITYLSPAFNGLSVQLQHSLGAERAGTDASPDFQQQTGAHALYTSGPLTLGLGLQRVADADGSTPGDQRINAALLAGSYRFDAFTLTAYVDSEDKGVGKMKVYGLAGAYGWGANTVSVGVAKARDVAGLGASDDDATLFTLQGCHKLSHRTALYAHFTRVQNGAHSALGFNNPVPCCASSGVQAGVRHHF</sequence>
<evidence type="ECO:0000256" key="6">
    <source>
        <dbReference type="ARBA" id="ARBA00022729"/>
    </source>
</evidence>
<evidence type="ECO:0000256" key="5">
    <source>
        <dbReference type="ARBA" id="ARBA00022692"/>
    </source>
</evidence>
<comment type="subunit">
    <text evidence="2">Homotrimer.</text>
</comment>
<evidence type="ECO:0000259" key="12">
    <source>
        <dbReference type="Pfam" id="PF13609"/>
    </source>
</evidence>
<dbReference type="InterPro" id="IPR033900">
    <property type="entry name" value="Gram_neg_porin_domain"/>
</dbReference>